<reference evidence="9" key="1">
    <citation type="submission" date="2018-02" db="EMBL/GenBank/DDBJ databases">
        <title>Genome sequence of Candidatus Liberibacter europaeus.</title>
        <authorList>
            <person name="Frampton R.A."/>
            <person name="Thompson S.M."/>
            <person name="David C."/>
            <person name="Addison S.M."/>
            <person name="Smith G.R."/>
        </authorList>
    </citation>
    <scope>NUCLEOTIDE SEQUENCE [LARGE SCALE GENOMIC DNA]</scope>
</reference>
<protein>
    <recommendedName>
        <fullName evidence="5">Large ribosomal subunit protein bL25</fullName>
    </recommendedName>
    <alternativeName>
        <fullName evidence="5">General stress protein CTC</fullName>
    </alternativeName>
</protein>
<dbReference type="CDD" id="cd00495">
    <property type="entry name" value="Ribosomal_L25_TL5_CTC"/>
    <property type="match status" value="1"/>
</dbReference>
<dbReference type="EMBL" id="PSQJ01000001">
    <property type="protein sequence ID" value="PTL86921.1"/>
    <property type="molecule type" value="Genomic_DNA"/>
</dbReference>
<dbReference type="GO" id="GO:0003735">
    <property type="term" value="F:structural constituent of ribosome"/>
    <property type="evidence" value="ECO:0007669"/>
    <property type="project" value="InterPro"/>
</dbReference>
<dbReference type="Gene3D" id="2.40.240.10">
    <property type="entry name" value="Ribosomal Protein L25, Chain P"/>
    <property type="match status" value="1"/>
</dbReference>
<dbReference type="AlphaFoldDB" id="A0A2T4VYS7"/>
<name>A0A2T4VYS7_9HYPH</name>
<dbReference type="SUPFAM" id="SSF50715">
    <property type="entry name" value="Ribosomal protein L25-like"/>
    <property type="match status" value="1"/>
</dbReference>
<evidence type="ECO:0000256" key="4">
    <source>
        <dbReference type="ARBA" id="ARBA00023274"/>
    </source>
</evidence>
<keyword evidence="2 5" id="KW-0694">RNA-binding</keyword>
<comment type="caution">
    <text evidence="8">The sequence shown here is derived from an EMBL/GenBank/DDBJ whole genome shotgun (WGS) entry which is preliminary data.</text>
</comment>
<evidence type="ECO:0000313" key="9">
    <source>
        <dbReference type="Proteomes" id="UP000240811"/>
    </source>
</evidence>
<dbReference type="GO" id="GO:0022625">
    <property type="term" value="C:cytosolic large ribosomal subunit"/>
    <property type="evidence" value="ECO:0007669"/>
    <property type="project" value="TreeGrafter"/>
</dbReference>
<comment type="function">
    <text evidence="5">This is one of the proteins that binds to the 5S RNA in the ribosome where it forms part of the central protuberance.</text>
</comment>
<evidence type="ECO:0000259" key="7">
    <source>
        <dbReference type="Pfam" id="PF14693"/>
    </source>
</evidence>
<dbReference type="NCBIfam" id="TIGR00731">
    <property type="entry name" value="bL25_bact_ctc"/>
    <property type="match status" value="1"/>
</dbReference>
<proteinExistence type="inferred from homology"/>
<dbReference type="InterPro" id="IPR020057">
    <property type="entry name" value="Ribosomal_bL25_b-dom"/>
</dbReference>
<evidence type="ECO:0000256" key="3">
    <source>
        <dbReference type="ARBA" id="ARBA00022980"/>
    </source>
</evidence>
<comment type="subunit">
    <text evidence="5">Part of the 50S ribosomal subunit; part of the 5S rRNA/L5/L18/L25 subcomplex. Contacts the 5S rRNA. Binds to the 5S rRNA independently of L5 and L18.</text>
</comment>
<keyword evidence="1 5" id="KW-0699">rRNA-binding</keyword>
<keyword evidence="4 5" id="KW-0687">Ribonucleoprotein</keyword>
<dbReference type="Pfam" id="PF14693">
    <property type="entry name" value="Ribosomal_TL5_C"/>
    <property type="match status" value="1"/>
</dbReference>
<dbReference type="InterPro" id="IPR037121">
    <property type="entry name" value="Ribosomal_bL25_C"/>
</dbReference>
<dbReference type="PANTHER" id="PTHR33284">
    <property type="entry name" value="RIBOSOMAL PROTEIN L25/GLN-TRNA SYNTHETASE, ANTI-CODON-BINDING DOMAIN-CONTAINING PROTEIN"/>
    <property type="match status" value="1"/>
</dbReference>
<accession>A0A2T4VYS7</accession>
<dbReference type="NCBIfam" id="NF004612">
    <property type="entry name" value="PRK05943.1"/>
    <property type="match status" value="1"/>
</dbReference>
<evidence type="ECO:0000313" key="8">
    <source>
        <dbReference type="EMBL" id="PTL86921.1"/>
    </source>
</evidence>
<organism evidence="8 9">
    <name type="scientific">Candidatus Liberibacter europaeus</name>
    <dbReference type="NCBI Taxonomy" id="744859"/>
    <lineage>
        <taxon>Bacteria</taxon>
        <taxon>Pseudomonadati</taxon>
        <taxon>Pseudomonadota</taxon>
        <taxon>Alphaproteobacteria</taxon>
        <taxon>Hyphomicrobiales</taxon>
        <taxon>Rhizobiaceae</taxon>
        <taxon>Liberibacter</taxon>
    </lineage>
</organism>
<feature type="domain" description="Large ribosomal subunit protein bL25 beta" evidence="7">
    <location>
        <begin position="104"/>
        <end position="187"/>
    </location>
</feature>
<evidence type="ECO:0000256" key="1">
    <source>
        <dbReference type="ARBA" id="ARBA00022730"/>
    </source>
</evidence>
<dbReference type="InterPro" id="IPR020930">
    <property type="entry name" value="Ribosomal_uL5_bac-type"/>
</dbReference>
<dbReference type="Proteomes" id="UP000240811">
    <property type="component" value="Unassembled WGS sequence"/>
</dbReference>
<dbReference type="PANTHER" id="PTHR33284:SF1">
    <property type="entry name" value="RIBOSOMAL PROTEIN L25_GLN-TRNA SYNTHETASE, ANTI-CODON-BINDING DOMAIN-CONTAINING PROTEIN"/>
    <property type="match status" value="1"/>
</dbReference>
<feature type="domain" description="Large ribosomal subunit protein bL25 L25" evidence="6">
    <location>
        <begin position="9"/>
        <end position="95"/>
    </location>
</feature>
<keyword evidence="3 5" id="KW-0689">Ribosomal protein</keyword>
<comment type="similarity">
    <text evidence="5">Belongs to the bacterial ribosomal protein bL25 family. CTC subfamily.</text>
</comment>
<gene>
    <name evidence="5" type="primary">rplY</name>
    <name evidence="5" type="synonym">ctc</name>
    <name evidence="8" type="ORF">C4617_00415</name>
</gene>
<evidence type="ECO:0000256" key="2">
    <source>
        <dbReference type="ARBA" id="ARBA00022884"/>
    </source>
</evidence>
<dbReference type="HAMAP" id="MF_01334">
    <property type="entry name" value="Ribosomal_bL25_CTC"/>
    <property type="match status" value="1"/>
</dbReference>
<dbReference type="InterPro" id="IPR020056">
    <property type="entry name" value="Rbsml_bL25/Gln-tRNA_synth_N"/>
</dbReference>
<evidence type="ECO:0000256" key="5">
    <source>
        <dbReference type="HAMAP-Rule" id="MF_01334"/>
    </source>
</evidence>
<dbReference type="InterPro" id="IPR011035">
    <property type="entry name" value="Ribosomal_bL25/Gln-tRNA_synth"/>
</dbReference>
<evidence type="ECO:0000259" key="6">
    <source>
        <dbReference type="Pfam" id="PF01386"/>
    </source>
</evidence>
<dbReference type="InterPro" id="IPR001021">
    <property type="entry name" value="Ribosomal_bL25_long"/>
</dbReference>
<sequence length="190" mass="20763">MDQQDCKISAVIRDTVGKGASRLLRRNKKIPATVYGNKRNPESIALSAKEMSQRLHRGRFMTTVLKLDLGEETVSVLPKDYQLDPVTDNLIHVDFLRISDDSMVSVQVPVRFINEQSSPGIKQGGVLNVVCHEIPLLCLANKIPESVSVDLNGLKIGDSAHIKDLSLPEGTAIVSQTNFTVATITTPTSD</sequence>
<dbReference type="NCBIfam" id="NF004128">
    <property type="entry name" value="PRK05618.1-2"/>
    <property type="match status" value="1"/>
</dbReference>
<dbReference type="InterPro" id="IPR029751">
    <property type="entry name" value="Ribosomal_L25_dom"/>
</dbReference>
<dbReference type="GO" id="GO:0008097">
    <property type="term" value="F:5S rRNA binding"/>
    <property type="evidence" value="ECO:0007669"/>
    <property type="project" value="InterPro"/>
</dbReference>
<dbReference type="GO" id="GO:0006412">
    <property type="term" value="P:translation"/>
    <property type="evidence" value="ECO:0007669"/>
    <property type="project" value="UniProtKB-UniRule"/>
</dbReference>
<dbReference type="Gene3D" id="2.170.120.20">
    <property type="entry name" value="Ribosomal protein L25, beta domain"/>
    <property type="match status" value="1"/>
</dbReference>
<dbReference type="Pfam" id="PF01386">
    <property type="entry name" value="Ribosomal_L25p"/>
    <property type="match status" value="1"/>
</dbReference>